<proteinExistence type="predicted"/>
<name>A0AAD2D832_EUPCR</name>
<reference evidence="1" key="1">
    <citation type="submission" date="2023-07" db="EMBL/GenBank/DDBJ databases">
        <authorList>
            <consortium name="AG Swart"/>
            <person name="Singh M."/>
            <person name="Singh A."/>
            <person name="Seah K."/>
            <person name="Emmerich C."/>
        </authorList>
    </citation>
    <scope>NUCLEOTIDE SEQUENCE</scope>
    <source>
        <strain evidence="1">DP1</strain>
    </source>
</reference>
<dbReference type="AlphaFoldDB" id="A0AAD2D832"/>
<protein>
    <submittedName>
        <fullName evidence="1">Uncharacterized protein</fullName>
    </submittedName>
</protein>
<sequence>MFQSLFGCCTQRKKEENKDIYSEIPESKKDSYSELFDKKEKKMKIKNKSQRSLLKRAIKRVNDSSYKSCIQADDLQEIIEKNFIQSENGEIAHKGVYLAEIFEQPYFLLANEHEQDEFLNSLKVNCFLLLICNENQQRNKSVKCGELVKLVIEEAKKISYDLNNSKVDTENYKFHRRDPATLEVLGVLFASAILPFINLLYEDLEGDEEFDHLVKNATTNSKVFIKFAKFMMKNYIFSSSEKKERKKGQTVTYKPFKFKEKLANAFHYFFEIKTIRKRFLYFAMNHRDICLAPDQDEIDEEPKQQLNFRPEYESPNQKQLIVENPFLDRSGVYASEYPAGLEKKQHSVPDFYTAEPTEEVVDTDDKFGSLSNLIEEHERASDIDFNQTLYRHDDTMVLGRKSNLSFVSTNANIINNKEADFKQELNEKYGPDLLNVLEIYFKRNIKNGVYSCDSESCNIAGLFEKLEQEYNEQSSDDEIILKHRLSQSFRHSSHLGDQDESFITAQDYMKSVLKAQTSTRDFYEFFYGNYSCCIGIINSYLRLLEVYDDFTFSCEELRNPKKECHRTKIFETDLLEEFEKENETNIKSDALNEEFKNFDDHDLLIVPIFTENTLLIFAVALDVEKSHVRLYYQEDKVSEEDDERMTEYSQIIINLLERAYQTANMNFDDREIEGSTIGVKHIPEMVQRIEELIGIAPESEIDISEENIRHTIIDRLLAVQNL</sequence>
<keyword evidence="2" id="KW-1185">Reference proteome</keyword>
<dbReference type="EMBL" id="CAMPGE010025159">
    <property type="protein sequence ID" value="CAI2382943.1"/>
    <property type="molecule type" value="Genomic_DNA"/>
</dbReference>
<comment type="caution">
    <text evidence="1">The sequence shown here is derived from an EMBL/GenBank/DDBJ whole genome shotgun (WGS) entry which is preliminary data.</text>
</comment>
<evidence type="ECO:0000313" key="2">
    <source>
        <dbReference type="Proteomes" id="UP001295684"/>
    </source>
</evidence>
<organism evidence="1 2">
    <name type="scientific">Euplotes crassus</name>
    <dbReference type="NCBI Taxonomy" id="5936"/>
    <lineage>
        <taxon>Eukaryota</taxon>
        <taxon>Sar</taxon>
        <taxon>Alveolata</taxon>
        <taxon>Ciliophora</taxon>
        <taxon>Intramacronucleata</taxon>
        <taxon>Spirotrichea</taxon>
        <taxon>Hypotrichia</taxon>
        <taxon>Euplotida</taxon>
        <taxon>Euplotidae</taxon>
        <taxon>Moneuplotes</taxon>
    </lineage>
</organism>
<gene>
    <name evidence="1" type="ORF">ECRASSUSDP1_LOCUS24433</name>
</gene>
<accession>A0AAD2D832</accession>
<dbReference type="Proteomes" id="UP001295684">
    <property type="component" value="Unassembled WGS sequence"/>
</dbReference>
<evidence type="ECO:0000313" key="1">
    <source>
        <dbReference type="EMBL" id="CAI2382943.1"/>
    </source>
</evidence>